<evidence type="ECO:0000313" key="12">
    <source>
        <dbReference type="Proteomes" id="UP000028702"/>
    </source>
</evidence>
<dbReference type="Gene3D" id="2.30.30.60">
    <property type="match status" value="1"/>
</dbReference>
<comment type="similarity">
    <text evidence="2">Belongs to the MscS (TC 1.A.23) family.</text>
</comment>
<organism evidence="11 12">
    <name type="scientific">Tepidicaulis marinus</name>
    <dbReference type="NCBI Taxonomy" id="1333998"/>
    <lineage>
        <taxon>Bacteria</taxon>
        <taxon>Pseudomonadati</taxon>
        <taxon>Pseudomonadota</taxon>
        <taxon>Alphaproteobacteria</taxon>
        <taxon>Hyphomicrobiales</taxon>
        <taxon>Parvibaculaceae</taxon>
        <taxon>Tepidicaulis</taxon>
    </lineage>
</organism>
<dbReference type="InterPro" id="IPR010920">
    <property type="entry name" value="LSM_dom_sf"/>
</dbReference>
<feature type="transmembrane region" description="Helical" evidence="7">
    <location>
        <begin position="31"/>
        <end position="53"/>
    </location>
</feature>
<dbReference type="Proteomes" id="UP000028702">
    <property type="component" value="Unassembled WGS sequence"/>
</dbReference>
<dbReference type="PANTHER" id="PTHR30347:SF1">
    <property type="entry name" value="MECHANOSENSITIVE CHANNEL MSCK"/>
    <property type="match status" value="1"/>
</dbReference>
<evidence type="ECO:0000256" key="6">
    <source>
        <dbReference type="ARBA" id="ARBA00023136"/>
    </source>
</evidence>
<dbReference type="GO" id="GO:0005886">
    <property type="term" value="C:plasma membrane"/>
    <property type="evidence" value="ECO:0007669"/>
    <property type="project" value="UniProtKB-SubCell"/>
</dbReference>
<evidence type="ECO:0000256" key="3">
    <source>
        <dbReference type="ARBA" id="ARBA00022475"/>
    </source>
</evidence>
<keyword evidence="5 7" id="KW-1133">Transmembrane helix</keyword>
<comment type="subcellular location">
    <subcellularLocation>
        <location evidence="1">Cell membrane</location>
        <topology evidence="1">Multi-pass membrane protein</topology>
    </subcellularLocation>
</comment>
<dbReference type="Pfam" id="PF21088">
    <property type="entry name" value="MS_channel_1st"/>
    <property type="match status" value="1"/>
</dbReference>
<keyword evidence="4 7" id="KW-0812">Transmembrane</keyword>
<dbReference type="STRING" id="1333998.M2A_1477"/>
<dbReference type="SUPFAM" id="SSF50182">
    <property type="entry name" value="Sm-like ribonucleoproteins"/>
    <property type="match status" value="1"/>
</dbReference>
<dbReference type="InterPro" id="IPR049278">
    <property type="entry name" value="MS_channel_C"/>
</dbReference>
<evidence type="ECO:0000259" key="9">
    <source>
        <dbReference type="Pfam" id="PF21082"/>
    </source>
</evidence>
<dbReference type="Pfam" id="PF00924">
    <property type="entry name" value="MS_channel_2nd"/>
    <property type="match status" value="1"/>
</dbReference>
<feature type="transmembrane region" description="Helical" evidence="7">
    <location>
        <begin position="81"/>
        <end position="101"/>
    </location>
</feature>
<reference evidence="11 12" key="1">
    <citation type="submission" date="2014-07" db="EMBL/GenBank/DDBJ databases">
        <title>Tepidicaulis marinum gen. nov., sp. nov., a novel marine bacterium denitrifying nitrate to nitrous oxide strictly under microaerobic conditions.</title>
        <authorList>
            <person name="Takeuchi M."/>
            <person name="Yamagishi T."/>
            <person name="Kamagata Y."/>
            <person name="Oshima K."/>
            <person name="Hattori M."/>
            <person name="Katayama T."/>
            <person name="Hanada S."/>
            <person name="Tamaki H."/>
            <person name="Marumo K."/>
            <person name="Maeda H."/>
            <person name="Nedachi M."/>
            <person name="Iwasaki W."/>
            <person name="Suwa Y."/>
            <person name="Sakata S."/>
        </authorList>
    </citation>
    <scope>NUCLEOTIDE SEQUENCE [LARGE SCALE GENOMIC DNA]</scope>
    <source>
        <strain evidence="11 12">MA2</strain>
    </source>
</reference>
<dbReference type="GO" id="GO:0008381">
    <property type="term" value="F:mechanosensitive monoatomic ion channel activity"/>
    <property type="evidence" value="ECO:0007669"/>
    <property type="project" value="UniProtKB-ARBA"/>
</dbReference>
<dbReference type="InterPro" id="IPR011014">
    <property type="entry name" value="MscS_channel_TM-2"/>
</dbReference>
<keyword evidence="12" id="KW-1185">Reference proteome</keyword>
<feature type="transmembrane region" description="Helical" evidence="7">
    <location>
        <begin position="138"/>
        <end position="156"/>
    </location>
</feature>
<evidence type="ECO:0000256" key="1">
    <source>
        <dbReference type="ARBA" id="ARBA00004651"/>
    </source>
</evidence>
<dbReference type="EMBL" id="BBIO01000006">
    <property type="protein sequence ID" value="GAK44978.1"/>
    <property type="molecule type" value="Genomic_DNA"/>
</dbReference>
<proteinExistence type="inferred from homology"/>
<dbReference type="InterPro" id="IPR011066">
    <property type="entry name" value="MscS_channel_C_sf"/>
</dbReference>
<dbReference type="InterPro" id="IPR006685">
    <property type="entry name" value="MscS_channel_2nd"/>
</dbReference>
<dbReference type="Gene3D" id="3.30.70.100">
    <property type="match status" value="1"/>
</dbReference>
<dbReference type="Gene3D" id="1.10.287.1260">
    <property type="match status" value="1"/>
</dbReference>
<evidence type="ECO:0000256" key="5">
    <source>
        <dbReference type="ARBA" id="ARBA00022989"/>
    </source>
</evidence>
<comment type="caution">
    <text evidence="11">The sequence shown here is derived from an EMBL/GenBank/DDBJ whole genome shotgun (WGS) entry which is preliminary data.</text>
</comment>
<keyword evidence="6 7" id="KW-0472">Membrane</keyword>
<feature type="domain" description="Mechanosensitive ion channel transmembrane helices 2/3" evidence="10">
    <location>
        <begin position="221"/>
        <end position="262"/>
    </location>
</feature>
<accession>A0A081BAB0</accession>
<dbReference type="InterPro" id="IPR052702">
    <property type="entry name" value="MscS-like_channel"/>
</dbReference>
<evidence type="ECO:0000313" key="11">
    <source>
        <dbReference type="EMBL" id="GAK44978.1"/>
    </source>
</evidence>
<feature type="domain" description="Mechanosensitive ion channel MscS C-terminal" evidence="9">
    <location>
        <begin position="339"/>
        <end position="421"/>
    </location>
</feature>
<dbReference type="AlphaFoldDB" id="A0A081BAB0"/>
<dbReference type="PANTHER" id="PTHR30347">
    <property type="entry name" value="POTASSIUM CHANNEL RELATED"/>
    <property type="match status" value="1"/>
</dbReference>
<dbReference type="SUPFAM" id="SSF82689">
    <property type="entry name" value="Mechanosensitive channel protein MscS (YggB), C-terminal domain"/>
    <property type="match status" value="1"/>
</dbReference>
<evidence type="ECO:0000256" key="2">
    <source>
        <dbReference type="ARBA" id="ARBA00008017"/>
    </source>
</evidence>
<dbReference type="Pfam" id="PF21082">
    <property type="entry name" value="MS_channel_3rd"/>
    <property type="match status" value="1"/>
</dbReference>
<dbReference type="InterPro" id="IPR049142">
    <property type="entry name" value="MS_channel_1st"/>
</dbReference>
<dbReference type="RefSeq" id="WP_052379289.1">
    <property type="nucleotide sequence ID" value="NZ_BBIO01000006.1"/>
</dbReference>
<dbReference type="eggNOG" id="COG3264">
    <property type="taxonomic scope" value="Bacteria"/>
</dbReference>
<feature type="transmembrane region" description="Helical" evidence="7">
    <location>
        <begin position="176"/>
        <end position="197"/>
    </location>
</feature>
<evidence type="ECO:0000256" key="7">
    <source>
        <dbReference type="SAM" id="Phobius"/>
    </source>
</evidence>
<protein>
    <submittedName>
        <fullName evidence="11">Transporter, small conductance mechanosensitive ion channel (MscS) family protein</fullName>
    </submittedName>
</protein>
<dbReference type="SUPFAM" id="SSF82861">
    <property type="entry name" value="Mechanosensitive channel protein MscS (YggB), transmembrane region"/>
    <property type="match status" value="1"/>
</dbReference>
<feature type="transmembrane region" description="Helical" evidence="7">
    <location>
        <begin position="218"/>
        <end position="237"/>
    </location>
</feature>
<name>A0A081BAB0_9HYPH</name>
<evidence type="ECO:0000259" key="10">
    <source>
        <dbReference type="Pfam" id="PF21088"/>
    </source>
</evidence>
<feature type="transmembrane region" description="Helical" evidence="7">
    <location>
        <begin position="113"/>
        <end position="131"/>
    </location>
</feature>
<dbReference type="InterPro" id="IPR023408">
    <property type="entry name" value="MscS_beta-dom_sf"/>
</dbReference>
<sequence>MENIDQETLNAFAGKAETWLERLLLWGREEFLSLDMAAALGAVAVAAAVFWAMRKWALPLLYTAAGKIKAGYWVHMRLQRLAELTPALAALLLLGTMNAGLLQAGFSPDVSRIAAQLLTAWIIIKFAVLILKDSAWTPVLAGFVWTVTALAIVGWLDPLMMVMDQVGFSMGEFRLSLLGVVQAALLFAVLMWVAALISRVLENRLGRLAGVTPSARVLVGKIIHILFLAFAVMVALTSVGIDFTAIAVFSGAVGVGIGFGLQKVVSNLISGIILLLDRSIKPGDVIEIGDAYGWIEKLGARHVAIITRDGKEFLIPNEDLITQQVINWSYTDKIVRFKIGVGISYRSDVRKAMDLMLEAADGIDRILKDPPPAVRLVGFGDSSVDLELRIWLKDPESGTVNAMSDARLRIWDLFHENGIEFPFPQRDLHIVSAEGLETIMQRARPSAGEDAGKR</sequence>
<keyword evidence="3" id="KW-1003">Cell membrane</keyword>
<gene>
    <name evidence="11" type="ORF">M2A_1477</name>
</gene>
<evidence type="ECO:0000259" key="8">
    <source>
        <dbReference type="Pfam" id="PF00924"/>
    </source>
</evidence>
<feature type="domain" description="Mechanosensitive ion channel MscS" evidence="8">
    <location>
        <begin position="264"/>
        <end position="329"/>
    </location>
</feature>
<evidence type="ECO:0000256" key="4">
    <source>
        <dbReference type="ARBA" id="ARBA00022692"/>
    </source>
</evidence>